<reference evidence="1" key="1">
    <citation type="journal article" date="2022" name="G3 (Bethesda)">
        <title>High quality genome of the basidiomycete yeast Dioszegia hungarica PDD-24b-2 isolated from cloud water.</title>
        <authorList>
            <person name="Jarrige D."/>
            <person name="Haridas S."/>
            <person name="Bleykasten-Grosshans C."/>
            <person name="Joly M."/>
            <person name="Nadalig T."/>
            <person name="Sancelme M."/>
            <person name="Vuilleumier S."/>
            <person name="Grigoriev I.V."/>
            <person name="Amato P."/>
            <person name="Bringel F."/>
        </authorList>
    </citation>
    <scope>NUCLEOTIDE SEQUENCE</scope>
    <source>
        <strain evidence="1">PDD-24b-2</strain>
    </source>
</reference>
<evidence type="ECO:0000313" key="1">
    <source>
        <dbReference type="EMBL" id="KAI9634669.1"/>
    </source>
</evidence>
<evidence type="ECO:0000313" key="2">
    <source>
        <dbReference type="Proteomes" id="UP001164286"/>
    </source>
</evidence>
<sequence>MSACSGNPQNCNFCGTTPSACAKDEVAGCTANPASCGVCKDQGCVATECTGNVATCKACSGNYQSCRKAQISAVEGVERVEKAPMA</sequence>
<comment type="caution">
    <text evidence="1">The sequence shown here is derived from an EMBL/GenBank/DDBJ whole genome shotgun (WGS) entry which is preliminary data.</text>
</comment>
<dbReference type="AlphaFoldDB" id="A0AA38H8A7"/>
<organism evidence="1 2">
    <name type="scientific">Dioszegia hungarica</name>
    <dbReference type="NCBI Taxonomy" id="4972"/>
    <lineage>
        <taxon>Eukaryota</taxon>
        <taxon>Fungi</taxon>
        <taxon>Dikarya</taxon>
        <taxon>Basidiomycota</taxon>
        <taxon>Agaricomycotina</taxon>
        <taxon>Tremellomycetes</taxon>
        <taxon>Tremellales</taxon>
        <taxon>Bulleribasidiaceae</taxon>
        <taxon>Dioszegia</taxon>
    </lineage>
</organism>
<dbReference type="RefSeq" id="XP_052944446.1">
    <property type="nucleotide sequence ID" value="XM_053085567.1"/>
</dbReference>
<gene>
    <name evidence="1" type="ORF">MKK02DRAFT_16022</name>
</gene>
<keyword evidence="2" id="KW-1185">Reference proteome</keyword>
<dbReference type="GeneID" id="77724768"/>
<protein>
    <submittedName>
        <fullName evidence="1">Uncharacterized protein</fullName>
    </submittedName>
</protein>
<name>A0AA38H8A7_9TREE</name>
<proteinExistence type="predicted"/>
<dbReference type="Proteomes" id="UP001164286">
    <property type="component" value="Unassembled WGS sequence"/>
</dbReference>
<dbReference type="EMBL" id="JAKWFO010000006">
    <property type="protein sequence ID" value="KAI9634669.1"/>
    <property type="molecule type" value="Genomic_DNA"/>
</dbReference>
<accession>A0AA38H8A7</accession>